<feature type="compositionally biased region" description="Polar residues" evidence="2">
    <location>
        <begin position="754"/>
        <end position="768"/>
    </location>
</feature>
<dbReference type="SUPFAM" id="SSF53474">
    <property type="entry name" value="alpha/beta-Hydrolases"/>
    <property type="match status" value="1"/>
</dbReference>
<dbReference type="Pfam" id="PF05057">
    <property type="entry name" value="DUF676"/>
    <property type="match status" value="1"/>
</dbReference>
<proteinExistence type="inferred from homology"/>
<evidence type="ECO:0000259" key="3">
    <source>
        <dbReference type="Pfam" id="PF05057"/>
    </source>
</evidence>
<sequence>MADLQAEIELTVELRKFINIDLFVQGYYQIRTGVKFSPRVQSATKIEVKSELSPVIDDSNDSIYPACVFNDWGVSKTFLIIFKNEEVQLDDQFNFKLSVIIDAQNIVECFNRLDMQLFLELYFLERDYTAEKMPTMQQLCSRCFKLHFDPRFGIHTHVPILFDYFHLSALTTTVHSSLLCLIPPYVFDRPDVRRTSLFSFLFGQDLSQITTDQINPALLERAYNLHNRICEILLSSYQSLQDFYEAMLEHLPDSEEKPIHVHQKCEQKLRSLSEKLQNIDDIHTIDNLAHAHIAQCSAENIMVWCQFIQTFGLSESSAIVLGKEYHLKRVRRLSEGFFQREMSRVNLLTNESYSYNELHELVRNSSYYSCLLPLTIECVELDGVPDTLPIIIEEIYLSDEQKPSKMLPSSVKMKTPSAYNDNPFLQAVQNFSKFRPNLGLCLSGSMDETVLSSLSKPPATPPLKSQKQSSKPATNDSNSILTPKLRQSGKNLLPFRTQTPTNINRIIAFSNDPSIQLTSYRKFDHDTTPTTTSSSSTTTANTALENDVNSSSSLFPYQSDSDITNSSHSLRLQKHASRYSLPDVPFQRRNSITTTKTDLVVVPQFLSGTTDKTDDVFINEQEKVVAASTFGDSSMKSKVLQASFRGKTNTMDRRTAATTTTPFRSQSTSTTNNKRNFNIHPKYFTTKASDIIVVPQFLSATTDKTDDVFINEQEKVVAASTFGDSSMKSKVLQASFRGKTNTMDRRTAATTTTPFRSQSTSTTNNKRNFNIHPKYFTTKASDISTDKTTNGPVNCSLDSVLNLTLQLEQTATADYQRRHTISTHEIDPLLLNGLTDDENQLHLIEKMNGHYPATIIDENHSIKDAVSSELDRIETNSVMNNQETESVMYKEKIKQIISSKYSSSLMFYSDFSILVSTIPYFYQQLQPFDNNGVHLVVCVHGLDGNSGDLRLIKTYLELCLPTCRLDFLMSSANHSSTFDDIDIMVTQLIDEIEAHIERYGLKPQRISFVGHSLGNLVVRATVSHPRFERFRTLLYTYLSLSGPHLGTLFNSSGLVNMGMWLMQKWKKSCSLSQMSFKDHVDPKQTYLYKLSKKPCLEYFKNILLIASPQDRYVPFHSARIELCKAALKDTVYGSTYVEMINNLLEPILRNPSITFVRYNAFHNIPSGTNNFIGRAAHIAILDSELFVEKFILVSAAKYFK</sequence>
<dbReference type="Proteomes" id="UP000663872">
    <property type="component" value="Unassembled WGS sequence"/>
</dbReference>
<evidence type="ECO:0000313" key="5">
    <source>
        <dbReference type="Proteomes" id="UP000663872"/>
    </source>
</evidence>
<evidence type="ECO:0000256" key="2">
    <source>
        <dbReference type="SAM" id="MobiDB-lite"/>
    </source>
</evidence>
<dbReference type="Pfam" id="PF12394">
    <property type="entry name" value="DUF3657"/>
    <property type="match status" value="1"/>
</dbReference>
<dbReference type="InterPro" id="IPR022122">
    <property type="entry name" value="DUF3657"/>
</dbReference>
<comment type="similarity">
    <text evidence="1">Belongs to the FAM135 family.</text>
</comment>
<feature type="compositionally biased region" description="Polar residues" evidence="2">
    <location>
        <begin position="463"/>
        <end position="481"/>
    </location>
</feature>
<evidence type="ECO:0000256" key="1">
    <source>
        <dbReference type="ARBA" id="ARBA00007949"/>
    </source>
</evidence>
<dbReference type="AlphaFoldDB" id="A0A817ZWS8"/>
<reference evidence="4" key="1">
    <citation type="submission" date="2021-02" db="EMBL/GenBank/DDBJ databases">
        <authorList>
            <person name="Nowell W R."/>
        </authorList>
    </citation>
    <scope>NUCLEOTIDE SEQUENCE</scope>
</reference>
<dbReference type="InterPro" id="IPR029058">
    <property type="entry name" value="AB_hydrolase_fold"/>
</dbReference>
<dbReference type="PANTHER" id="PTHR12482">
    <property type="entry name" value="LIPASE ROG1-RELATED-RELATED"/>
    <property type="match status" value="1"/>
</dbReference>
<name>A0A817ZWS8_9BILA</name>
<dbReference type="InterPro" id="IPR007751">
    <property type="entry name" value="DUF676_lipase-like"/>
</dbReference>
<dbReference type="EMBL" id="CAJNYT010001132">
    <property type="protein sequence ID" value="CAF3396931.1"/>
    <property type="molecule type" value="Genomic_DNA"/>
</dbReference>
<dbReference type="InterPro" id="IPR044294">
    <property type="entry name" value="Lipase-like"/>
</dbReference>
<organism evidence="4 5">
    <name type="scientific">Rotaria socialis</name>
    <dbReference type="NCBI Taxonomy" id="392032"/>
    <lineage>
        <taxon>Eukaryota</taxon>
        <taxon>Metazoa</taxon>
        <taxon>Spiralia</taxon>
        <taxon>Gnathifera</taxon>
        <taxon>Rotifera</taxon>
        <taxon>Eurotatoria</taxon>
        <taxon>Bdelloidea</taxon>
        <taxon>Philodinida</taxon>
        <taxon>Philodinidae</taxon>
        <taxon>Rotaria</taxon>
    </lineage>
</organism>
<feature type="compositionally biased region" description="Polar residues" evidence="2">
    <location>
        <begin position="662"/>
        <end position="674"/>
    </location>
</feature>
<feature type="region of interest" description="Disordered" evidence="2">
    <location>
        <begin position="520"/>
        <end position="542"/>
    </location>
</feature>
<dbReference type="Gene3D" id="3.40.50.1820">
    <property type="entry name" value="alpha/beta hydrolase"/>
    <property type="match status" value="1"/>
</dbReference>
<comment type="caution">
    <text evidence="4">The sequence shown here is derived from an EMBL/GenBank/DDBJ whole genome shotgun (WGS) entry which is preliminary data.</text>
</comment>
<feature type="domain" description="DUF676" evidence="3">
    <location>
        <begin position="930"/>
        <end position="1123"/>
    </location>
</feature>
<evidence type="ECO:0000313" key="4">
    <source>
        <dbReference type="EMBL" id="CAF3396931.1"/>
    </source>
</evidence>
<feature type="compositionally biased region" description="Low complexity" evidence="2">
    <location>
        <begin position="528"/>
        <end position="539"/>
    </location>
</feature>
<feature type="region of interest" description="Disordered" evidence="2">
    <location>
        <begin position="653"/>
        <end position="674"/>
    </location>
</feature>
<feature type="region of interest" description="Disordered" evidence="2">
    <location>
        <begin position="451"/>
        <end position="497"/>
    </location>
</feature>
<accession>A0A817ZWS8</accession>
<protein>
    <recommendedName>
        <fullName evidence="3">DUF676 domain-containing protein</fullName>
    </recommendedName>
</protein>
<dbReference type="PANTHER" id="PTHR12482:SF5">
    <property type="entry name" value="DUF676 DOMAIN-CONTAINING PROTEIN"/>
    <property type="match status" value="1"/>
</dbReference>
<feature type="region of interest" description="Disordered" evidence="2">
    <location>
        <begin position="745"/>
        <end position="769"/>
    </location>
</feature>
<gene>
    <name evidence="4" type="ORF">GRG538_LOCUS9647</name>
</gene>